<evidence type="ECO:0008006" key="3">
    <source>
        <dbReference type="Google" id="ProtNLM"/>
    </source>
</evidence>
<name>A0A4R2BYD9_SHIGR</name>
<dbReference type="GO" id="GO:0006354">
    <property type="term" value="P:DNA-templated transcription elongation"/>
    <property type="evidence" value="ECO:0007669"/>
    <property type="project" value="InterPro"/>
</dbReference>
<sequence>MASNWYAVRAKPGTQRMARPLLLAANATEQDKVEWERRKGESILERQLRQEGIDVYMPSFWIRTKHHRTNKLIERRHPFLVGYAFVHLPEFEFERVRGVDAVMCMLAPTRNAGPVRFPEAMISQFMIDEFDAAQRHRLQEWTDMERRRFKKQNHLRGQLKKVLPKGRNPRSSLREYADHALDRLNDVVRARVLSITAQLDALEAAETLAEIDAVA</sequence>
<gene>
    <name evidence="1" type="ORF">EV665_14311</name>
</gene>
<protein>
    <recommendedName>
        <fullName evidence="3">Transcription termination factor nusG</fullName>
    </recommendedName>
</protein>
<dbReference type="InterPro" id="IPR036735">
    <property type="entry name" value="NGN_dom_sf"/>
</dbReference>
<dbReference type="Gene3D" id="3.30.70.940">
    <property type="entry name" value="NusG, N-terminal domain"/>
    <property type="match status" value="1"/>
</dbReference>
<dbReference type="RefSeq" id="WP_133036987.1">
    <property type="nucleotide sequence ID" value="NZ_BAABEI010000012.1"/>
</dbReference>
<evidence type="ECO:0000313" key="2">
    <source>
        <dbReference type="Proteomes" id="UP000295351"/>
    </source>
</evidence>
<dbReference type="Proteomes" id="UP000295351">
    <property type="component" value="Unassembled WGS sequence"/>
</dbReference>
<dbReference type="AlphaFoldDB" id="A0A4R2BYD9"/>
<organism evidence="1 2">
    <name type="scientific">Shinella granuli</name>
    <dbReference type="NCBI Taxonomy" id="323621"/>
    <lineage>
        <taxon>Bacteria</taxon>
        <taxon>Pseudomonadati</taxon>
        <taxon>Pseudomonadota</taxon>
        <taxon>Alphaproteobacteria</taxon>
        <taxon>Hyphomicrobiales</taxon>
        <taxon>Rhizobiaceae</taxon>
        <taxon>Shinella</taxon>
    </lineage>
</organism>
<comment type="caution">
    <text evidence="1">The sequence shown here is derived from an EMBL/GenBank/DDBJ whole genome shotgun (WGS) entry which is preliminary data.</text>
</comment>
<evidence type="ECO:0000313" key="1">
    <source>
        <dbReference type="EMBL" id="TCN32968.1"/>
    </source>
</evidence>
<accession>A0A4R2BYD9</accession>
<dbReference type="EMBL" id="SLVX01000043">
    <property type="protein sequence ID" value="TCN32968.1"/>
    <property type="molecule type" value="Genomic_DNA"/>
</dbReference>
<proteinExistence type="predicted"/>
<reference evidence="1 2" key="1">
    <citation type="submission" date="2019-03" db="EMBL/GenBank/DDBJ databases">
        <title>Genomic Encyclopedia of Type Strains, Phase IV (KMG-IV): sequencing the most valuable type-strain genomes for metagenomic binning, comparative biology and taxonomic classification.</title>
        <authorList>
            <person name="Goeker M."/>
        </authorList>
    </citation>
    <scope>NUCLEOTIDE SEQUENCE [LARGE SCALE GENOMIC DNA]</scope>
    <source>
        <strain evidence="1 2">DSM 18401</strain>
    </source>
</reference>
<keyword evidence="2" id="KW-1185">Reference proteome</keyword>
<dbReference type="SUPFAM" id="SSF82679">
    <property type="entry name" value="N-utilization substance G protein NusG, N-terminal domain"/>
    <property type="match status" value="1"/>
</dbReference>